<keyword evidence="2" id="KW-1185">Reference proteome</keyword>
<dbReference type="PROSITE" id="PS51318">
    <property type="entry name" value="TAT"/>
    <property type="match status" value="1"/>
</dbReference>
<dbReference type="NCBIfam" id="TIGR01409">
    <property type="entry name" value="TAT_signal_seq"/>
    <property type="match status" value="1"/>
</dbReference>
<name>A0A386ZQ26_9NOCA</name>
<dbReference type="InterPro" id="IPR019546">
    <property type="entry name" value="TAT_signal_bac_arc"/>
</dbReference>
<protein>
    <submittedName>
        <fullName evidence="1">Twin-arginine translocation signal domain-containing protein</fullName>
    </submittedName>
</protein>
<evidence type="ECO:0000313" key="1">
    <source>
        <dbReference type="EMBL" id="AYF79546.1"/>
    </source>
</evidence>
<organism evidence="1 2">
    <name type="scientific">Nocardia yunnanensis</name>
    <dbReference type="NCBI Taxonomy" id="2382165"/>
    <lineage>
        <taxon>Bacteria</taxon>
        <taxon>Bacillati</taxon>
        <taxon>Actinomycetota</taxon>
        <taxon>Actinomycetes</taxon>
        <taxon>Mycobacteriales</taxon>
        <taxon>Nocardiaceae</taxon>
        <taxon>Nocardia</taxon>
    </lineage>
</organism>
<evidence type="ECO:0000313" key="2">
    <source>
        <dbReference type="Proteomes" id="UP000267164"/>
    </source>
</evidence>
<dbReference type="Proteomes" id="UP000267164">
    <property type="component" value="Chromosome"/>
</dbReference>
<dbReference type="InterPro" id="IPR006311">
    <property type="entry name" value="TAT_signal"/>
</dbReference>
<dbReference type="KEGG" id="nyu:D7D52_31720"/>
<dbReference type="AlphaFoldDB" id="A0A386ZQ26"/>
<dbReference type="EMBL" id="CP032568">
    <property type="protein sequence ID" value="AYF79546.1"/>
    <property type="molecule type" value="Genomic_DNA"/>
</dbReference>
<dbReference type="OrthoDB" id="9804511at2"/>
<reference evidence="1 2" key="1">
    <citation type="submission" date="2018-09" db="EMBL/GenBank/DDBJ databases">
        <title>Nocardia yunnanensis sp. nov., an actinomycete isolated from a soil sample.</title>
        <authorList>
            <person name="Zhang J."/>
        </authorList>
    </citation>
    <scope>NUCLEOTIDE SEQUENCE [LARGE SCALE GENOMIC DNA]</scope>
    <source>
        <strain evidence="1 2">CFHS0054</strain>
    </source>
</reference>
<accession>A0A386ZQ26</accession>
<sequence length="221" mass="23830">MDEQYEWHRSYLRRHRVSRRNFLRGSTAAAMAAGLGAAFGGRGVAYADDAPLTVGGRRVGYGTDAASQLRFSAQLSRNPGATKVFLEHGPTPALGGSLEAEVRNLVTQLPRTDGGVLAAEQFYVHAPVDGLAGRMPHFYRWRTADGYVSEVLSAAATRSPTPSCPRALCGAPTARKARSPLPGREFDSAATRSFAWMCGRACSPARWTWSPWTNSGANSTR</sequence>
<proteinExistence type="predicted"/>
<gene>
    <name evidence="1" type="ORF">D7D52_31720</name>
</gene>